<name>A0A507DGK9_9FUNG</name>
<feature type="region of interest" description="Disordered" evidence="1">
    <location>
        <begin position="1"/>
        <end position="29"/>
    </location>
</feature>
<accession>A0A507DGK9</accession>
<feature type="compositionally biased region" description="Polar residues" evidence="1">
    <location>
        <begin position="70"/>
        <end position="87"/>
    </location>
</feature>
<keyword evidence="2" id="KW-0472">Membrane</keyword>
<dbReference type="Proteomes" id="UP000317494">
    <property type="component" value="Unassembled WGS sequence"/>
</dbReference>
<evidence type="ECO:0000313" key="4">
    <source>
        <dbReference type="EMBL" id="TPX50812.1"/>
    </source>
</evidence>
<evidence type="ECO:0000256" key="1">
    <source>
        <dbReference type="SAM" id="MobiDB-lite"/>
    </source>
</evidence>
<protein>
    <recommendedName>
        <fullName evidence="3">E3 ubiquitin-protein ligase APD1-4 middle domain-containing protein</fullName>
    </recommendedName>
</protein>
<feature type="transmembrane region" description="Helical" evidence="2">
    <location>
        <begin position="135"/>
        <end position="154"/>
    </location>
</feature>
<dbReference type="InterPro" id="IPR032010">
    <property type="entry name" value="APD1-4_M"/>
</dbReference>
<feature type="region of interest" description="Disordered" evidence="1">
    <location>
        <begin position="495"/>
        <end position="523"/>
    </location>
</feature>
<evidence type="ECO:0000259" key="3">
    <source>
        <dbReference type="Pfam" id="PF16041"/>
    </source>
</evidence>
<keyword evidence="2" id="KW-0812">Transmembrane</keyword>
<reference evidence="4 5" key="1">
    <citation type="journal article" date="2019" name="Sci. Rep.">
        <title>Comparative genomics of chytrid fungi reveal insights into the obligate biotrophic and pathogenic lifestyle of Synchytrium endobioticum.</title>
        <authorList>
            <person name="van de Vossenberg B.T.L.H."/>
            <person name="Warris S."/>
            <person name="Nguyen H.D.T."/>
            <person name="van Gent-Pelzer M.P.E."/>
            <person name="Joly D.L."/>
            <person name="van de Geest H.C."/>
            <person name="Bonants P.J.M."/>
            <person name="Smith D.S."/>
            <person name="Levesque C.A."/>
            <person name="van der Lee T.A.J."/>
        </authorList>
    </citation>
    <scope>NUCLEOTIDE SEQUENCE [LARGE SCALE GENOMIC DNA]</scope>
    <source>
        <strain evidence="4 5">MB42</strain>
    </source>
</reference>
<feature type="compositionally biased region" description="Basic and acidic residues" evidence="1">
    <location>
        <begin position="12"/>
        <end position="26"/>
    </location>
</feature>
<keyword evidence="2" id="KW-1133">Transmembrane helix</keyword>
<organism evidence="4 5">
    <name type="scientific">Synchytrium endobioticum</name>
    <dbReference type="NCBI Taxonomy" id="286115"/>
    <lineage>
        <taxon>Eukaryota</taxon>
        <taxon>Fungi</taxon>
        <taxon>Fungi incertae sedis</taxon>
        <taxon>Chytridiomycota</taxon>
        <taxon>Chytridiomycota incertae sedis</taxon>
        <taxon>Chytridiomycetes</taxon>
        <taxon>Synchytriales</taxon>
        <taxon>Synchytriaceae</taxon>
        <taxon>Synchytrium</taxon>
    </lineage>
</organism>
<dbReference type="AlphaFoldDB" id="A0A507DGK9"/>
<comment type="caution">
    <text evidence="4">The sequence shown here is derived from an EMBL/GenBank/DDBJ whole genome shotgun (WGS) entry which is preliminary data.</text>
</comment>
<evidence type="ECO:0000313" key="5">
    <source>
        <dbReference type="Proteomes" id="UP000317494"/>
    </source>
</evidence>
<keyword evidence="5" id="KW-1185">Reference proteome</keyword>
<feature type="domain" description="E3 ubiquitin-protein ligase APD1-4 middle" evidence="3">
    <location>
        <begin position="291"/>
        <end position="389"/>
    </location>
</feature>
<feature type="region of interest" description="Disordered" evidence="1">
    <location>
        <begin position="55"/>
        <end position="125"/>
    </location>
</feature>
<evidence type="ECO:0000256" key="2">
    <source>
        <dbReference type="SAM" id="Phobius"/>
    </source>
</evidence>
<feature type="compositionally biased region" description="Low complexity" evidence="1">
    <location>
        <begin position="88"/>
        <end position="97"/>
    </location>
</feature>
<sequence>MEGVGTLSFMSHDQDRSSHGHSESHHHSSLNRALPGIMAGGLLGYMFGRSRTPQLPVDQAPVRRPVAWSRQRSSRTLPRSPMHNSNTVPVQPSQQPRSVPPPPPYSHVRHHVTLPTPSSPPPVPQNPARRWTCSFCLLVLFGFIVTIIIVASTIHPAELTRKLIMGERFLEEVDGRWLEGLTITGASEVSAHVFMTKPRVGELVHLPPKKIQINLGTGQYHYIVYSLLGGSTIDLSWNFNSVVGLPPRVLIIRSNDAFEQWRSTGGVRGDMTIHEQVANSGEYSFTTAGDENSEYYFVFFQANVASRTSGTADFKIISNTYALTNPAPVESCKVADKACGFKFKPLQEPYYLLLLAPSTGDSYTVTVNYDQRESAVVAVFVTLSAACLVCLTIIAVSWCGAQVLYLLFMSMVESVYRRWLNMTNCCRGIGRRLSPSNLPAPSYYDDEYDPELESGGVERQPLILPSAPVLESTNGGNGQPVLPYNPSFYDLPRPELPPPPYTPLDQHTDPSAPRHPSRGGRREGGQLAYLIPFPVQNVVVGRLMLQPFKSGNILCKHTHPVHLSI</sequence>
<gene>
    <name evidence="4" type="ORF">SeMB42_g02112</name>
</gene>
<feature type="transmembrane region" description="Helical" evidence="2">
    <location>
        <begin position="375"/>
        <end position="408"/>
    </location>
</feature>
<dbReference type="Pfam" id="PF16041">
    <property type="entry name" value="APD1-4_M"/>
    <property type="match status" value="1"/>
</dbReference>
<dbReference type="EMBL" id="QEAN01000062">
    <property type="protein sequence ID" value="TPX50812.1"/>
    <property type="molecule type" value="Genomic_DNA"/>
</dbReference>
<dbReference type="VEuPathDB" id="FungiDB:SeMB42_g02112"/>
<proteinExistence type="predicted"/>